<sequence>MQESKSQKNRYEENLEPWKDQLISDYCEHHKLNESQTDALKIAAYGLFRHEHWPRVKLIQGPPGTGKTSMIVILLSIVGCLDYRTLVCAPTNTAVTEIAWRILEHIQKDVQFSDFASFWKSDPIHLGDLILVGDEQRLNVNKGNLRKIFLSYRVGHLMSAMDRDTGWKACAKSILDFLENPSYEYRRYKRSYRKSKRRPAIPFWNFLQFVEERLKILGCRMISATEALCKELPSKIISFDRRRKILKLVKFIKELMDTAVAKLGTAQGERDEHDFISSDSPHVFDEERQKLLYLLGDEHEYATYPVGVTSPEEWLEELCVRNAKLVFCTVSSAGRRFVRRAPEFDFVIVDEASQLVEAETAIVTQLKNLWQVLLVGDHKQLPATVISQVAANCGYGRSLFERLQLLQHPCNTLNVQYRMHPWISKFPNLEFYGGHLQDGPTVLTESYNDKPYQWKLFGPYAFINMSSGVEVKDQAKKSKRNPVEANFVFRLLAKLREVCLVNRIDQLSVGVISPYSSQVQDLRKWKIEPEKLPGFTVKVSTIDGFQGNENDVIIFSAVRGNEGGRVGFLSDNRRLNVALTRGRYCLWILGNANTLSQDKLWYSLINDARQRNRFYDLGEYEDV</sequence>
<proteinExistence type="predicted"/>
<gene>
    <name evidence="1" type="ORF">O6H91_12G002500</name>
</gene>
<comment type="caution">
    <text evidence="1">The sequence shown here is derived from an EMBL/GenBank/DDBJ whole genome shotgun (WGS) entry which is preliminary data.</text>
</comment>
<name>A0ACC2BYD3_DIPCM</name>
<evidence type="ECO:0000313" key="2">
    <source>
        <dbReference type="Proteomes" id="UP001162992"/>
    </source>
</evidence>
<dbReference type="EMBL" id="CM055103">
    <property type="protein sequence ID" value="KAJ7534754.1"/>
    <property type="molecule type" value="Genomic_DNA"/>
</dbReference>
<reference evidence="2" key="1">
    <citation type="journal article" date="2024" name="Proc. Natl. Acad. Sci. U.S.A.">
        <title>Extraordinary preservation of gene collinearity over three hundred million years revealed in homosporous lycophytes.</title>
        <authorList>
            <person name="Li C."/>
            <person name="Wickell D."/>
            <person name="Kuo L.Y."/>
            <person name="Chen X."/>
            <person name="Nie B."/>
            <person name="Liao X."/>
            <person name="Peng D."/>
            <person name="Ji J."/>
            <person name="Jenkins J."/>
            <person name="Williams M."/>
            <person name="Shu S."/>
            <person name="Plott C."/>
            <person name="Barry K."/>
            <person name="Rajasekar S."/>
            <person name="Grimwood J."/>
            <person name="Han X."/>
            <person name="Sun S."/>
            <person name="Hou Z."/>
            <person name="He W."/>
            <person name="Dai G."/>
            <person name="Sun C."/>
            <person name="Schmutz J."/>
            <person name="Leebens-Mack J.H."/>
            <person name="Li F.W."/>
            <person name="Wang L."/>
        </authorList>
    </citation>
    <scope>NUCLEOTIDE SEQUENCE [LARGE SCALE GENOMIC DNA]</scope>
    <source>
        <strain evidence="2">cv. PW_Plant_1</strain>
    </source>
</reference>
<protein>
    <submittedName>
        <fullName evidence="1">Uncharacterized protein</fullName>
    </submittedName>
</protein>
<accession>A0ACC2BYD3</accession>
<evidence type="ECO:0000313" key="1">
    <source>
        <dbReference type="EMBL" id="KAJ7534754.1"/>
    </source>
</evidence>
<keyword evidence="2" id="KW-1185">Reference proteome</keyword>
<dbReference type="Proteomes" id="UP001162992">
    <property type="component" value="Chromosome 12"/>
</dbReference>
<organism evidence="1 2">
    <name type="scientific">Diphasiastrum complanatum</name>
    <name type="common">Issler's clubmoss</name>
    <name type="synonym">Lycopodium complanatum</name>
    <dbReference type="NCBI Taxonomy" id="34168"/>
    <lineage>
        <taxon>Eukaryota</taxon>
        <taxon>Viridiplantae</taxon>
        <taxon>Streptophyta</taxon>
        <taxon>Embryophyta</taxon>
        <taxon>Tracheophyta</taxon>
        <taxon>Lycopodiopsida</taxon>
        <taxon>Lycopodiales</taxon>
        <taxon>Lycopodiaceae</taxon>
        <taxon>Lycopodioideae</taxon>
        <taxon>Diphasiastrum</taxon>
    </lineage>
</organism>